<sequence length="260" mass="28523">MVKYAVGLPNVGEFGDPQVLTELGVAAEEHGWDGVFLWDHLLYHDREWPVVNPTVVLSAIAARTRRVRIGVLMTALPRRRVQTVAKETATLDLLSGGRLVVGAGLGSMDAEYAEFGEDPDLKVRAARLDEGLADLTRLWAELPPAPVQRPRIPVWCPGRWPVRAGFRRAVRWDGAMPTFRDYGQERGPVPAAEFARVVDFLGEQRGSLDGFDIALEGRAADGLVEAYAEAGMTWWVEAMGWWRGGVADARATITAGPPAR</sequence>
<evidence type="ECO:0000313" key="6">
    <source>
        <dbReference type="EMBL" id="MEV4284846.1"/>
    </source>
</evidence>
<evidence type="ECO:0000313" key="7">
    <source>
        <dbReference type="Proteomes" id="UP001552427"/>
    </source>
</evidence>
<keyword evidence="1" id="KW-0285">Flavoprotein</keyword>
<dbReference type="Proteomes" id="UP001552427">
    <property type="component" value="Unassembled WGS sequence"/>
</dbReference>
<feature type="domain" description="Luciferase-like" evidence="5">
    <location>
        <begin position="16"/>
        <end position="141"/>
    </location>
</feature>
<keyword evidence="7" id="KW-1185">Reference proteome</keyword>
<evidence type="ECO:0000256" key="2">
    <source>
        <dbReference type="ARBA" id="ARBA00022643"/>
    </source>
</evidence>
<keyword evidence="2" id="KW-0288">FMN</keyword>
<evidence type="ECO:0000256" key="4">
    <source>
        <dbReference type="ARBA" id="ARBA00023033"/>
    </source>
</evidence>
<comment type="caution">
    <text evidence="6">The sequence shown here is derived from an EMBL/GenBank/DDBJ whole genome shotgun (WGS) entry which is preliminary data.</text>
</comment>
<evidence type="ECO:0000256" key="1">
    <source>
        <dbReference type="ARBA" id="ARBA00022630"/>
    </source>
</evidence>
<evidence type="ECO:0000256" key="3">
    <source>
        <dbReference type="ARBA" id="ARBA00023002"/>
    </source>
</evidence>
<dbReference type="InterPro" id="IPR050172">
    <property type="entry name" value="SsuD_RutA_monooxygenase"/>
</dbReference>
<organism evidence="6 7">
    <name type="scientific">Nonomuraea bangladeshensis</name>
    <dbReference type="NCBI Taxonomy" id="404385"/>
    <lineage>
        <taxon>Bacteria</taxon>
        <taxon>Bacillati</taxon>
        <taxon>Actinomycetota</taxon>
        <taxon>Actinomycetes</taxon>
        <taxon>Streptosporangiales</taxon>
        <taxon>Streptosporangiaceae</taxon>
        <taxon>Nonomuraea</taxon>
    </lineage>
</organism>
<proteinExistence type="predicted"/>
<dbReference type="InterPro" id="IPR036661">
    <property type="entry name" value="Luciferase-like_sf"/>
</dbReference>
<keyword evidence="3" id="KW-0560">Oxidoreductase</keyword>
<reference evidence="6 7" key="1">
    <citation type="submission" date="2024-06" db="EMBL/GenBank/DDBJ databases">
        <title>The Natural Products Discovery Center: Release of the First 8490 Sequenced Strains for Exploring Actinobacteria Biosynthetic Diversity.</title>
        <authorList>
            <person name="Kalkreuter E."/>
            <person name="Kautsar S.A."/>
            <person name="Yang D."/>
            <person name="Bader C.D."/>
            <person name="Teijaro C.N."/>
            <person name="Fluegel L."/>
            <person name="Davis C.M."/>
            <person name="Simpson J.R."/>
            <person name="Lauterbach L."/>
            <person name="Steele A.D."/>
            <person name="Gui C."/>
            <person name="Meng S."/>
            <person name="Li G."/>
            <person name="Viehrig K."/>
            <person name="Ye F."/>
            <person name="Su P."/>
            <person name="Kiefer A.F."/>
            <person name="Nichols A."/>
            <person name="Cepeda A.J."/>
            <person name="Yan W."/>
            <person name="Fan B."/>
            <person name="Jiang Y."/>
            <person name="Adhikari A."/>
            <person name="Zheng C.-J."/>
            <person name="Schuster L."/>
            <person name="Cowan T.M."/>
            <person name="Smanski M.J."/>
            <person name="Chevrette M.G."/>
            <person name="De Carvalho L.P.S."/>
            <person name="Shen B."/>
        </authorList>
    </citation>
    <scope>NUCLEOTIDE SEQUENCE [LARGE SCALE GENOMIC DNA]</scope>
    <source>
        <strain evidence="6 7">NPDC049574</strain>
    </source>
</reference>
<dbReference type="EMBL" id="JBFARM010000002">
    <property type="protein sequence ID" value="MEV4284846.1"/>
    <property type="molecule type" value="Genomic_DNA"/>
</dbReference>
<name>A0ABV3GX30_9ACTN</name>
<dbReference type="InterPro" id="IPR011251">
    <property type="entry name" value="Luciferase-like_dom"/>
</dbReference>
<dbReference type="PANTHER" id="PTHR42847">
    <property type="entry name" value="ALKANESULFONATE MONOOXYGENASE"/>
    <property type="match status" value="1"/>
</dbReference>
<protein>
    <submittedName>
        <fullName evidence="6">LLM class flavin-dependent oxidoreductase</fullName>
    </submittedName>
</protein>
<dbReference type="PANTHER" id="PTHR42847:SF4">
    <property type="entry name" value="ALKANESULFONATE MONOOXYGENASE-RELATED"/>
    <property type="match status" value="1"/>
</dbReference>
<gene>
    <name evidence="6" type="ORF">AB0K40_05025</name>
</gene>
<keyword evidence="4" id="KW-0503">Monooxygenase</keyword>
<accession>A0ABV3GX30</accession>
<dbReference type="Gene3D" id="3.20.20.30">
    <property type="entry name" value="Luciferase-like domain"/>
    <property type="match status" value="1"/>
</dbReference>
<evidence type="ECO:0000259" key="5">
    <source>
        <dbReference type="Pfam" id="PF00296"/>
    </source>
</evidence>
<dbReference type="SUPFAM" id="SSF51679">
    <property type="entry name" value="Bacterial luciferase-like"/>
    <property type="match status" value="1"/>
</dbReference>
<dbReference type="Pfam" id="PF00296">
    <property type="entry name" value="Bac_luciferase"/>
    <property type="match status" value="1"/>
</dbReference>